<keyword evidence="5" id="KW-1185">Reference proteome</keyword>
<feature type="region of interest" description="Disordered" evidence="2">
    <location>
        <begin position="158"/>
        <end position="180"/>
    </location>
</feature>
<dbReference type="PROSITE" id="PS50966">
    <property type="entry name" value="ZF_SWIM"/>
    <property type="match status" value="1"/>
</dbReference>
<dbReference type="EMBL" id="JBHILM010000012">
    <property type="protein sequence ID" value="MFB5681772.1"/>
    <property type="molecule type" value="Genomic_DNA"/>
</dbReference>
<dbReference type="InterPro" id="IPR007527">
    <property type="entry name" value="Znf_SWIM"/>
</dbReference>
<keyword evidence="1" id="KW-0863">Zinc-finger</keyword>
<gene>
    <name evidence="4" type="ORF">ACE3NQ_12695</name>
</gene>
<sequence length="641" mass="70990">MNEDIQWTGLVRQVAEHFSDLTIKRGFQYYKQGRVQELSVPDHGPVEAVVQENGASARVSVSLSLDSLEDSECSCGENGGCRHMIAVLLQYAALEERPVYSIVNAHSAGLASRTALAPPHPEAGHASGTGPGGRSTAIPQADRGHVNVPASSMTHVGRELASGPTSSMQHADREHVKGSAIATPQADHEHANGPASTMQHASRDLAAEPASLMPHADGEHATEPNTPVSQAAHAQAKGLAIEDMSAAQWHSLFAQCTATLGSGAQPVQYASQALEAIYAVKPPLAPVLEQLYGLHAHLFVLHRLIGHAPGAARPAHFYLGYHTQIAADEIQAAIRISLSEELAIEGHPEHWNMVTDTLDYLRERMLNESGGRLHYFPDIYYRFWLQWLAPHAGKPEMFLEELRLLEEGGVTQQGSTPARVPRLLARCWMYVFLGRDEEAWRLLQAADGSTALQLPSAQLLLLMSALHGKEEWARLVDGLTAIGPLLGTGSLDEYLAYWRTALEHLPELEALMWDTLTGMLPISGTIYAQALLERGKYRQWMDYQLSTGAEPLDYRAAELQVLERHAPELLLPFYHQAVERHVLFMTRKDYKAAVKLLKRLAKLYKKMKLEDRWESFLASFTSRHRRLRALREELRKGKLLS</sequence>
<evidence type="ECO:0000256" key="1">
    <source>
        <dbReference type="PROSITE-ProRule" id="PRU00325"/>
    </source>
</evidence>
<comment type="caution">
    <text evidence="4">The sequence shown here is derived from an EMBL/GenBank/DDBJ whole genome shotgun (WGS) entry which is preliminary data.</text>
</comment>
<dbReference type="Proteomes" id="UP001580407">
    <property type="component" value="Unassembled WGS sequence"/>
</dbReference>
<feature type="region of interest" description="Disordered" evidence="2">
    <location>
        <begin position="115"/>
        <end position="141"/>
    </location>
</feature>
<evidence type="ECO:0000313" key="5">
    <source>
        <dbReference type="Proteomes" id="UP001580407"/>
    </source>
</evidence>
<evidence type="ECO:0000256" key="2">
    <source>
        <dbReference type="SAM" id="MobiDB-lite"/>
    </source>
</evidence>
<protein>
    <submittedName>
        <fullName evidence="4">SWIM zinc finger family protein</fullName>
    </submittedName>
</protein>
<reference evidence="4 5" key="1">
    <citation type="submission" date="2024-09" db="EMBL/GenBank/DDBJ databases">
        <authorList>
            <person name="Ruan L."/>
        </authorList>
    </citation>
    <scope>NUCLEOTIDE SEQUENCE [LARGE SCALE GENOMIC DNA]</scope>
    <source>
        <strain evidence="4 5">D33</strain>
    </source>
</reference>
<dbReference type="Pfam" id="PF04434">
    <property type="entry name" value="SWIM"/>
    <property type="match status" value="1"/>
</dbReference>
<evidence type="ECO:0000313" key="4">
    <source>
        <dbReference type="EMBL" id="MFB5681772.1"/>
    </source>
</evidence>
<accession>A0ABV5B7U4</accession>
<feature type="domain" description="SWIM-type" evidence="3">
    <location>
        <begin position="59"/>
        <end position="92"/>
    </location>
</feature>
<organism evidence="4 5">
    <name type="scientific">Paenibacillus terreus</name>
    <dbReference type="NCBI Taxonomy" id="1387834"/>
    <lineage>
        <taxon>Bacteria</taxon>
        <taxon>Bacillati</taxon>
        <taxon>Bacillota</taxon>
        <taxon>Bacilli</taxon>
        <taxon>Bacillales</taxon>
        <taxon>Paenibacillaceae</taxon>
        <taxon>Paenibacillus</taxon>
    </lineage>
</organism>
<proteinExistence type="predicted"/>
<feature type="region of interest" description="Disordered" evidence="2">
    <location>
        <begin position="215"/>
        <end position="234"/>
    </location>
</feature>
<evidence type="ECO:0000259" key="3">
    <source>
        <dbReference type="PROSITE" id="PS50966"/>
    </source>
</evidence>
<keyword evidence="1" id="KW-0479">Metal-binding</keyword>
<name>A0ABV5B7U4_9BACL</name>
<keyword evidence="1" id="KW-0862">Zinc</keyword>